<dbReference type="CDD" id="cd16936">
    <property type="entry name" value="HATPase_RsbW-like"/>
    <property type="match status" value="1"/>
</dbReference>
<dbReference type="Pfam" id="PF13581">
    <property type="entry name" value="HATPase_c_2"/>
    <property type="match status" value="1"/>
</dbReference>
<keyword evidence="3" id="KW-0067">ATP-binding</keyword>
<dbReference type="RefSeq" id="WP_344482148.1">
    <property type="nucleotide sequence ID" value="NZ_BAAASB010000017.1"/>
</dbReference>
<organism evidence="3 4">
    <name type="scientific">Streptomyces amakusaensis</name>
    <dbReference type="NCBI Taxonomy" id="67271"/>
    <lineage>
        <taxon>Bacteria</taxon>
        <taxon>Bacillati</taxon>
        <taxon>Actinomycetota</taxon>
        <taxon>Actinomycetes</taxon>
        <taxon>Kitasatosporales</taxon>
        <taxon>Streptomycetaceae</taxon>
        <taxon>Streptomyces</taxon>
    </lineage>
</organism>
<name>A0ABW0ASN5_9ACTN</name>
<keyword evidence="1" id="KW-0723">Serine/threonine-protein kinase</keyword>
<keyword evidence="1" id="KW-0418">Kinase</keyword>
<gene>
    <name evidence="3" type="ORF">ACFPRH_23890</name>
</gene>
<dbReference type="EMBL" id="JBHSKP010000017">
    <property type="protein sequence ID" value="MFC5154784.1"/>
    <property type="molecule type" value="Genomic_DNA"/>
</dbReference>
<dbReference type="PANTHER" id="PTHR35526:SF3">
    <property type="entry name" value="ANTI-SIGMA-F FACTOR RSBW"/>
    <property type="match status" value="1"/>
</dbReference>
<dbReference type="InterPro" id="IPR050267">
    <property type="entry name" value="Anti-sigma-factor_SerPK"/>
</dbReference>
<comment type="caution">
    <text evidence="3">The sequence shown here is derived from an EMBL/GenBank/DDBJ whole genome shotgun (WGS) entry which is preliminary data.</text>
</comment>
<accession>A0ABW0ASN5</accession>
<protein>
    <submittedName>
        <fullName evidence="3">ATP-binding protein</fullName>
    </submittedName>
</protein>
<dbReference type="GO" id="GO:0005524">
    <property type="term" value="F:ATP binding"/>
    <property type="evidence" value="ECO:0007669"/>
    <property type="project" value="UniProtKB-KW"/>
</dbReference>
<feature type="domain" description="Histidine kinase/HSP90-like ATPase" evidence="2">
    <location>
        <begin position="31"/>
        <end position="141"/>
    </location>
</feature>
<evidence type="ECO:0000313" key="4">
    <source>
        <dbReference type="Proteomes" id="UP001596160"/>
    </source>
</evidence>
<proteinExistence type="predicted"/>
<dbReference type="InterPro" id="IPR036890">
    <property type="entry name" value="HATPase_C_sf"/>
</dbReference>
<dbReference type="InterPro" id="IPR003594">
    <property type="entry name" value="HATPase_dom"/>
</dbReference>
<dbReference type="Proteomes" id="UP001596160">
    <property type="component" value="Unassembled WGS sequence"/>
</dbReference>
<sequence>MEQIGLAQRGERATGEAVSRAGVCYDGAAGSIAAARGFTAEFLGRVRGGAGVVEVAELVVSELVTNACKYAPGPCLVDLEVVGQGAGRSVEITVWDANPEPPVPYAAEPGRVGRHGLEIVLALSEGFHVGREPVGKRIRVRLPFGN</sequence>
<evidence type="ECO:0000256" key="1">
    <source>
        <dbReference type="ARBA" id="ARBA00022527"/>
    </source>
</evidence>
<dbReference type="PANTHER" id="PTHR35526">
    <property type="entry name" value="ANTI-SIGMA-F FACTOR RSBW-RELATED"/>
    <property type="match status" value="1"/>
</dbReference>
<reference evidence="4" key="1">
    <citation type="journal article" date="2019" name="Int. J. Syst. Evol. Microbiol.">
        <title>The Global Catalogue of Microorganisms (GCM) 10K type strain sequencing project: providing services to taxonomists for standard genome sequencing and annotation.</title>
        <authorList>
            <consortium name="The Broad Institute Genomics Platform"/>
            <consortium name="The Broad Institute Genome Sequencing Center for Infectious Disease"/>
            <person name="Wu L."/>
            <person name="Ma J."/>
        </authorList>
    </citation>
    <scope>NUCLEOTIDE SEQUENCE [LARGE SCALE GENOMIC DNA]</scope>
    <source>
        <strain evidence="4">PCU 266</strain>
    </source>
</reference>
<keyword evidence="4" id="KW-1185">Reference proteome</keyword>
<dbReference type="Gene3D" id="3.30.565.10">
    <property type="entry name" value="Histidine kinase-like ATPase, C-terminal domain"/>
    <property type="match status" value="1"/>
</dbReference>
<keyword evidence="1" id="KW-0808">Transferase</keyword>
<evidence type="ECO:0000313" key="3">
    <source>
        <dbReference type="EMBL" id="MFC5154784.1"/>
    </source>
</evidence>
<keyword evidence="3" id="KW-0547">Nucleotide-binding</keyword>
<dbReference type="SUPFAM" id="SSF55874">
    <property type="entry name" value="ATPase domain of HSP90 chaperone/DNA topoisomerase II/histidine kinase"/>
    <property type="match status" value="1"/>
</dbReference>
<evidence type="ECO:0000259" key="2">
    <source>
        <dbReference type="Pfam" id="PF13581"/>
    </source>
</evidence>